<organism evidence="1 2">
    <name type="scientific">Streptosporangium subroseum</name>
    <dbReference type="NCBI Taxonomy" id="106412"/>
    <lineage>
        <taxon>Bacteria</taxon>
        <taxon>Bacillati</taxon>
        <taxon>Actinomycetota</taxon>
        <taxon>Actinomycetes</taxon>
        <taxon>Streptosporangiales</taxon>
        <taxon>Streptosporangiaceae</taxon>
        <taxon>Streptosporangium</taxon>
    </lineage>
</organism>
<dbReference type="AlphaFoldDB" id="A0A239P0B3"/>
<accession>A0A239P0B3</accession>
<dbReference type="Proteomes" id="UP000198282">
    <property type="component" value="Unassembled WGS sequence"/>
</dbReference>
<gene>
    <name evidence="1" type="ORF">SAMN05216276_107814</name>
</gene>
<keyword evidence="2" id="KW-1185">Reference proteome</keyword>
<protein>
    <submittedName>
        <fullName evidence="1">Uncharacterized protein</fullName>
    </submittedName>
</protein>
<name>A0A239P0B3_9ACTN</name>
<dbReference type="EMBL" id="FZOD01000078">
    <property type="protein sequence ID" value="SNT60535.1"/>
    <property type="molecule type" value="Genomic_DNA"/>
</dbReference>
<proteinExistence type="predicted"/>
<reference evidence="1 2" key="1">
    <citation type="submission" date="2017-06" db="EMBL/GenBank/DDBJ databases">
        <authorList>
            <person name="Kim H.J."/>
            <person name="Triplett B.A."/>
        </authorList>
    </citation>
    <scope>NUCLEOTIDE SEQUENCE [LARGE SCALE GENOMIC DNA]</scope>
    <source>
        <strain evidence="1 2">CGMCC 4.2132</strain>
    </source>
</reference>
<evidence type="ECO:0000313" key="1">
    <source>
        <dbReference type="EMBL" id="SNT60535.1"/>
    </source>
</evidence>
<evidence type="ECO:0000313" key="2">
    <source>
        <dbReference type="Proteomes" id="UP000198282"/>
    </source>
</evidence>
<sequence>MSGWLVGLVAAARNAVMMPLVVELIKEQTPRIAYQLVRVTAQLLPAAHRDRYACEWAAELDELAGKNVTQLCFAFTRSGDRPGDSPRARVRRLLYPLR</sequence>